<gene>
    <name evidence="2" type="ORF">E8E12_007363</name>
</gene>
<accession>A0A9P5C0N7</accession>
<protein>
    <recommendedName>
        <fullName evidence="4">F-box domain-containing protein</fullName>
    </recommendedName>
</protein>
<comment type="caution">
    <text evidence="2">The sequence shown here is derived from an EMBL/GenBank/DDBJ whole genome shotgun (WGS) entry which is preliminary data.</text>
</comment>
<evidence type="ECO:0008006" key="4">
    <source>
        <dbReference type="Google" id="ProtNLM"/>
    </source>
</evidence>
<feature type="compositionally biased region" description="Low complexity" evidence="1">
    <location>
        <begin position="9"/>
        <end position="26"/>
    </location>
</feature>
<dbReference type="OrthoDB" id="3766406at2759"/>
<name>A0A9P5C0N7_9PLEO</name>
<dbReference type="EMBL" id="SWKV01000030">
    <property type="protein sequence ID" value="KAF3039550.1"/>
    <property type="molecule type" value="Genomic_DNA"/>
</dbReference>
<evidence type="ECO:0000313" key="2">
    <source>
        <dbReference type="EMBL" id="KAF3039550.1"/>
    </source>
</evidence>
<dbReference type="AlphaFoldDB" id="A0A9P5C0N7"/>
<reference evidence="2" key="1">
    <citation type="submission" date="2019-04" db="EMBL/GenBank/DDBJ databases">
        <title>Sequencing of skin fungus with MAO and IRED activity.</title>
        <authorList>
            <person name="Marsaioli A.J."/>
            <person name="Bonatto J.M.C."/>
            <person name="Reis Junior O."/>
        </authorList>
    </citation>
    <scope>NUCLEOTIDE SEQUENCE</scope>
    <source>
        <strain evidence="2">28M1</strain>
    </source>
</reference>
<sequence length="424" mass="47808">MGFFHIHRTSSSSSSRSASSTFSAASNYGTSRSSTDSAEYCMTATIKPHIPPTRAPLLDLPFEILQHIASYQDDASASRFSLSSRQICHAVGTKRLSNYITLSPSRFDARDRLEETIERAFPNSWHCAWCDKFHPWSTLDSPTSLSHALQTPCAEYNSYLSDDTGYVLRYHHIRLALARQIHGSAHGLRLSAFSHIRSSSITLFKTPVQTSISHEAKIRDGTFMLHTKYSVLLPSWAASHKNLIGHLWPLLPPVITQHRASEYGHTGLMAALDNVARRRWRVLGAQSCSDCMTDWSVTAFQIPRSVAGEFVRLNVQTWRDLGNGKSPFDTQWRAHGPYIVGAGEYGVREKMSREKGSVREAFESLGFERTQGEETASAGQNEWGKLAYSWQLEKKKEDEKDQEKEWRAMWRFVERRAGMGSGKA</sequence>
<keyword evidence="3" id="KW-1185">Reference proteome</keyword>
<dbReference type="Proteomes" id="UP000758155">
    <property type="component" value="Unassembled WGS sequence"/>
</dbReference>
<evidence type="ECO:0000256" key="1">
    <source>
        <dbReference type="SAM" id="MobiDB-lite"/>
    </source>
</evidence>
<evidence type="ECO:0000313" key="3">
    <source>
        <dbReference type="Proteomes" id="UP000758155"/>
    </source>
</evidence>
<organism evidence="2 3">
    <name type="scientific">Didymella heteroderae</name>
    <dbReference type="NCBI Taxonomy" id="1769908"/>
    <lineage>
        <taxon>Eukaryota</taxon>
        <taxon>Fungi</taxon>
        <taxon>Dikarya</taxon>
        <taxon>Ascomycota</taxon>
        <taxon>Pezizomycotina</taxon>
        <taxon>Dothideomycetes</taxon>
        <taxon>Pleosporomycetidae</taxon>
        <taxon>Pleosporales</taxon>
        <taxon>Pleosporineae</taxon>
        <taxon>Didymellaceae</taxon>
        <taxon>Didymella</taxon>
    </lineage>
</organism>
<feature type="region of interest" description="Disordered" evidence="1">
    <location>
        <begin position="1"/>
        <end position="34"/>
    </location>
</feature>
<proteinExistence type="predicted"/>